<dbReference type="RefSeq" id="WP_055671522.1">
    <property type="nucleotide sequence ID" value="NZ_CXWD01000006.1"/>
</dbReference>
<feature type="domain" description="YCII-related" evidence="2">
    <location>
        <begin position="18"/>
        <end position="87"/>
    </location>
</feature>
<dbReference type="PANTHER" id="PTHR37828:SF1">
    <property type="entry name" value="YCII-RELATED DOMAIN-CONTAINING PROTEIN"/>
    <property type="match status" value="1"/>
</dbReference>
<dbReference type="Pfam" id="PF03795">
    <property type="entry name" value="YCII"/>
    <property type="match status" value="1"/>
</dbReference>
<dbReference type="SUPFAM" id="SSF54909">
    <property type="entry name" value="Dimeric alpha+beta barrel"/>
    <property type="match status" value="1"/>
</dbReference>
<name>A0A0M7A2Q8_9HYPH</name>
<dbReference type="PANTHER" id="PTHR37828">
    <property type="entry name" value="GSR2449 PROTEIN"/>
    <property type="match status" value="1"/>
</dbReference>
<dbReference type="InterPro" id="IPR011008">
    <property type="entry name" value="Dimeric_a/b-barrel"/>
</dbReference>
<sequence>MMAGNLFVVDLTYIADFSKVDALLKPHRAFLKSGYDHGVFLASGPKEPRTGGVILARADTRAELEKLIDQDPFKQEGVAAYHVTEFNPVMKADCISF</sequence>
<evidence type="ECO:0000313" key="4">
    <source>
        <dbReference type="Proteomes" id="UP000053235"/>
    </source>
</evidence>
<evidence type="ECO:0000259" key="2">
    <source>
        <dbReference type="Pfam" id="PF03795"/>
    </source>
</evidence>
<evidence type="ECO:0000256" key="1">
    <source>
        <dbReference type="ARBA" id="ARBA00007689"/>
    </source>
</evidence>
<dbReference type="AlphaFoldDB" id="A0A0M7A2Q8"/>
<dbReference type="STRING" id="388408.LAX5112_01799"/>
<organism evidence="3 4">
    <name type="scientific">Roseibium alexandrii</name>
    <dbReference type="NCBI Taxonomy" id="388408"/>
    <lineage>
        <taxon>Bacteria</taxon>
        <taxon>Pseudomonadati</taxon>
        <taxon>Pseudomonadota</taxon>
        <taxon>Alphaproteobacteria</taxon>
        <taxon>Hyphomicrobiales</taxon>
        <taxon>Stappiaceae</taxon>
        <taxon>Roseibium</taxon>
    </lineage>
</organism>
<reference evidence="4" key="1">
    <citation type="submission" date="2015-07" db="EMBL/GenBank/DDBJ databases">
        <authorList>
            <person name="Rodrigo-Torres Lidia"/>
            <person name="Arahal R.David."/>
        </authorList>
    </citation>
    <scope>NUCLEOTIDE SEQUENCE [LARGE SCALE GENOMIC DNA]</scope>
    <source>
        <strain evidence="4">CECT 5112</strain>
    </source>
</reference>
<dbReference type="Proteomes" id="UP000053235">
    <property type="component" value="Unassembled WGS sequence"/>
</dbReference>
<accession>A0A0M7A2Q8</accession>
<comment type="similarity">
    <text evidence="1">Belongs to the YciI family.</text>
</comment>
<evidence type="ECO:0000313" key="3">
    <source>
        <dbReference type="EMBL" id="CTQ68590.1"/>
    </source>
</evidence>
<dbReference type="Gene3D" id="3.30.70.1060">
    <property type="entry name" value="Dimeric alpha+beta barrel"/>
    <property type="match status" value="1"/>
</dbReference>
<dbReference type="EMBL" id="CXWD01000006">
    <property type="protein sequence ID" value="CTQ68590.1"/>
    <property type="molecule type" value="Genomic_DNA"/>
</dbReference>
<dbReference type="InterPro" id="IPR005545">
    <property type="entry name" value="YCII"/>
</dbReference>
<proteinExistence type="inferred from homology"/>
<gene>
    <name evidence="3" type="ORF">LAX5112_01799</name>
</gene>
<keyword evidence="4" id="KW-1185">Reference proteome</keyword>
<protein>
    <submittedName>
        <fullName evidence="3">YciI-like protein</fullName>
    </submittedName>
</protein>